<protein>
    <submittedName>
        <fullName evidence="9">FtsX-like permease family protein</fullName>
    </submittedName>
</protein>
<feature type="domain" description="ABC3 transporter permease C-terminal" evidence="7">
    <location>
        <begin position="668"/>
        <end position="781"/>
    </location>
</feature>
<name>A0A1H5RNK4_9SPHI</name>
<feature type="transmembrane region" description="Helical" evidence="6">
    <location>
        <begin position="281"/>
        <end position="300"/>
    </location>
</feature>
<dbReference type="Pfam" id="PF02687">
    <property type="entry name" value="FtsX"/>
    <property type="match status" value="2"/>
</dbReference>
<feature type="transmembrane region" description="Helical" evidence="6">
    <location>
        <begin position="668"/>
        <end position="689"/>
    </location>
</feature>
<accession>A0A1H5RNK4</accession>
<feature type="domain" description="MacB-like periplasmic core" evidence="8">
    <location>
        <begin position="16"/>
        <end position="232"/>
    </location>
</feature>
<feature type="transmembrane region" description="Helical" evidence="6">
    <location>
        <begin position="717"/>
        <end position="739"/>
    </location>
</feature>
<dbReference type="Pfam" id="PF12704">
    <property type="entry name" value="MacB_PCD"/>
    <property type="match status" value="1"/>
</dbReference>
<evidence type="ECO:0000259" key="8">
    <source>
        <dbReference type="Pfam" id="PF12704"/>
    </source>
</evidence>
<evidence type="ECO:0000256" key="1">
    <source>
        <dbReference type="ARBA" id="ARBA00004651"/>
    </source>
</evidence>
<dbReference type="InterPro" id="IPR050250">
    <property type="entry name" value="Macrolide_Exporter_MacB"/>
</dbReference>
<sequence>MFKIAWRNIRKNTAFSATNILGLAIGMAGAILIALWLQNMLTMDRFHEKLDRIYAMSNRDFNGGKDWAWRATPRIMLPTLLSDFPEIETGTRYSTDLTPLVSYKEKRLNTGTAFVDSGFFHMFSFPIVKGQKNKLLTDAKTTVITEKFATKLFGNENPIGKIIKLDSLDQVTVQAVIKDLPANTTMGFDMLLSWEYAKKIGYFDDNWNNNSTETFILLKPESNLAQFNKKVELITQRHANVGEIIIKNTLKVFASPFSKRFLYDNGEGGDFYSGRIQLVRLFAWIGVFILAVACINYMNLSTAKSEKRAKEVAVRKVVGARRSQLILQFIIESVLISLIALVAAILLVILILPAFNSLVAKNLEISVLSVQTWLYLIAFAVFTGVLAGIYPAFFLSAFTPAKTLKGSLTTGRNKFTMRSALVVLQFVFAIILIISTIVVSKQIQHTKDRERGYNENGLAYTNMVGDIGKNYLNIRNELLASGAVESVSKNLSPITEVYSTSWAFQWPGSTEEDKRISFIRYSSEADAVKTMKMTLVAGRDIDIYTYPTDSTAMLLTETAVKTMRLKNPIGATVKNSFMSFTVVGVVKDFILSSPFDTAEPLVIEGPATSFSTVHYRLNPVHSTEQNLKTIESIFKKFNPEYPFEYRFVDKQYENKFREAQSIGTLSKLFAGLTIFISCLGLLALIAYIAEKRTKEIAVRKVLGAKVSQIASMLSMDFIKLIILALVIASPLAWWMMHAWLNEYSYRIEISWVYFVVAGLAAIIISLLTIGYQAWKAAIANPVVGLKDE</sequence>
<feature type="transmembrane region" description="Helical" evidence="6">
    <location>
        <begin position="372"/>
        <end position="398"/>
    </location>
</feature>
<dbReference type="InterPro" id="IPR025857">
    <property type="entry name" value="MacB_PCD"/>
</dbReference>
<dbReference type="PANTHER" id="PTHR30572">
    <property type="entry name" value="MEMBRANE COMPONENT OF TRANSPORTER-RELATED"/>
    <property type="match status" value="1"/>
</dbReference>
<dbReference type="EMBL" id="FNUT01000001">
    <property type="protein sequence ID" value="SEF39929.1"/>
    <property type="molecule type" value="Genomic_DNA"/>
</dbReference>
<feature type="domain" description="ABC3 transporter permease C-terminal" evidence="7">
    <location>
        <begin position="285"/>
        <end position="396"/>
    </location>
</feature>
<feature type="transmembrane region" description="Helical" evidence="6">
    <location>
        <begin position="751"/>
        <end position="771"/>
    </location>
</feature>
<dbReference type="GO" id="GO:0005886">
    <property type="term" value="C:plasma membrane"/>
    <property type="evidence" value="ECO:0007669"/>
    <property type="project" value="UniProtKB-SubCell"/>
</dbReference>
<dbReference type="RefSeq" id="WP_103904693.1">
    <property type="nucleotide sequence ID" value="NZ_CP049246.1"/>
</dbReference>
<evidence type="ECO:0000256" key="2">
    <source>
        <dbReference type="ARBA" id="ARBA00022475"/>
    </source>
</evidence>
<comment type="subcellular location">
    <subcellularLocation>
        <location evidence="1">Cell membrane</location>
        <topology evidence="1">Multi-pass membrane protein</topology>
    </subcellularLocation>
</comment>
<feature type="transmembrane region" description="Helical" evidence="6">
    <location>
        <begin position="12"/>
        <end position="37"/>
    </location>
</feature>
<dbReference type="OrthoDB" id="1451596at2"/>
<keyword evidence="2" id="KW-1003">Cell membrane</keyword>
<evidence type="ECO:0000256" key="6">
    <source>
        <dbReference type="SAM" id="Phobius"/>
    </source>
</evidence>
<keyword evidence="3 6" id="KW-0812">Transmembrane</keyword>
<evidence type="ECO:0000313" key="9">
    <source>
        <dbReference type="EMBL" id="SEF39929.1"/>
    </source>
</evidence>
<evidence type="ECO:0000256" key="5">
    <source>
        <dbReference type="ARBA" id="ARBA00023136"/>
    </source>
</evidence>
<reference evidence="10" key="1">
    <citation type="submission" date="2016-10" db="EMBL/GenBank/DDBJ databases">
        <authorList>
            <person name="Varghese N."/>
            <person name="Submissions S."/>
        </authorList>
    </citation>
    <scope>NUCLEOTIDE SEQUENCE [LARGE SCALE GENOMIC DNA]</scope>
    <source>
        <strain evidence="10">DSM 22361</strain>
    </source>
</reference>
<keyword evidence="5 6" id="KW-0472">Membrane</keyword>
<dbReference type="Proteomes" id="UP000236731">
    <property type="component" value="Unassembled WGS sequence"/>
</dbReference>
<evidence type="ECO:0000256" key="4">
    <source>
        <dbReference type="ARBA" id="ARBA00022989"/>
    </source>
</evidence>
<keyword evidence="4 6" id="KW-1133">Transmembrane helix</keyword>
<dbReference type="InterPro" id="IPR003838">
    <property type="entry name" value="ABC3_permease_C"/>
</dbReference>
<proteinExistence type="predicted"/>
<dbReference type="PANTHER" id="PTHR30572:SF18">
    <property type="entry name" value="ABC-TYPE MACROLIDE FAMILY EXPORT SYSTEM PERMEASE COMPONENT 2"/>
    <property type="match status" value="1"/>
</dbReference>
<evidence type="ECO:0000259" key="7">
    <source>
        <dbReference type="Pfam" id="PF02687"/>
    </source>
</evidence>
<dbReference type="AlphaFoldDB" id="A0A1H5RNK4"/>
<evidence type="ECO:0000313" key="10">
    <source>
        <dbReference type="Proteomes" id="UP000236731"/>
    </source>
</evidence>
<gene>
    <name evidence="9" type="ORF">SAMN05421877_10111</name>
</gene>
<feature type="transmembrane region" description="Helical" evidence="6">
    <location>
        <begin position="419"/>
        <end position="439"/>
    </location>
</feature>
<evidence type="ECO:0000256" key="3">
    <source>
        <dbReference type="ARBA" id="ARBA00022692"/>
    </source>
</evidence>
<feature type="transmembrane region" description="Helical" evidence="6">
    <location>
        <begin position="325"/>
        <end position="352"/>
    </location>
</feature>
<keyword evidence="10" id="KW-1185">Reference proteome</keyword>
<organism evidence="9 10">
    <name type="scientific">Sphingobacterium lactis</name>
    <dbReference type="NCBI Taxonomy" id="797291"/>
    <lineage>
        <taxon>Bacteria</taxon>
        <taxon>Pseudomonadati</taxon>
        <taxon>Bacteroidota</taxon>
        <taxon>Sphingobacteriia</taxon>
        <taxon>Sphingobacteriales</taxon>
        <taxon>Sphingobacteriaceae</taxon>
        <taxon>Sphingobacterium</taxon>
    </lineage>
</organism>
<dbReference type="GO" id="GO:0022857">
    <property type="term" value="F:transmembrane transporter activity"/>
    <property type="evidence" value="ECO:0007669"/>
    <property type="project" value="TreeGrafter"/>
</dbReference>